<accession>A0A382MQI5</accession>
<feature type="domain" description="Acyl-CoA dehydrogenase/oxidase N-terminal" evidence="9">
    <location>
        <begin position="20"/>
        <end position="100"/>
    </location>
</feature>
<comment type="similarity">
    <text evidence="3">Belongs to the acyl-CoA dehydrogenase family.</text>
</comment>
<organism evidence="10">
    <name type="scientific">marine metagenome</name>
    <dbReference type="NCBI Taxonomy" id="408172"/>
    <lineage>
        <taxon>unclassified sequences</taxon>
        <taxon>metagenomes</taxon>
        <taxon>ecological metagenomes</taxon>
    </lineage>
</organism>
<evidence type="ECO:0000256" key="6">
    <source>
        <dbReference type="ARBA" id="ARBA00022832"/>
    </source>
</evidence>
<dbReference type="AlphaFoldDB" id="A0A382MQI5"/>
<dbReference type="GO" id="GO:0003995">
    <property type="term" value="F:acyl-CoA dehydrogenase activity"/>
    <property type="evidence" value="ECO:0007669"/>
    <property type="project" value="TreeGrafter"/>
</dbReference>
<feature type="non-terminal residue" evidence="10">
    <location>
        <position position="101"/>
    </location>
</feature>
<keyword evidence="7" id="KW-0560">Oxidoreductase</keyword>
<dbReference type="SUPFAM" id="SSF56645">
    <property type="entry name" value="Acyl-CoA dehydrogenase NM domain-like"/>
    <property type="match status" value="1"/>
</dbReference>
<keyword evidence="6" id="KW-0276">Fatty acid metabolism</keyword>
<dbReference type="PANTHER" id="PTHR43884">
    <property type="entry name" value="ACYL-COA DEHYDROGENASE"/>
    <property type="match status" value="1"/>
</dbReference>
<dbReference type="GO" id="GO:0006631">
    <property type="term" value="P:fatty acid metabolic process"/>
    <property type="evidence" value="ECO:0007669"/>
    <property type="project" value="UniProtKB-KW"/>
</dbReference>
<dbReference type="InterPro" id="IPR009100">
    <property type="entry name" value="AcylCoA_DH/oxidase_NM_dom_sf"/>
</dbReference>
<evidence type="ECO:0000259" key="9">
    <source>
        <dbReference type="Pfam" id="PF02771"/>
    </source>
</evidence>
<evidence type="ECO:0000256" key="2">
    <source>
        <dbReference type="ARBA" id="ARBA00005189"/>
    </source>
</evidence>
<evidence type="ECO:0000256" key="7">
    <source>
        <dbReference type="ARBA" id="ARBA00023002"/>
    </source>
</evidence>
<dbReference type="GO" id="GO:0005739">
    <property type="term" value="C:mitochondrion"/>
    <property type="evidence" value="ECO:0007669"/>
    <property type="project" value="TreeGrafter"/>
</dbReference>
<evidence type="ECO:0000256" key="8">
    <source>
        <dbReference type="ARBA" id="ARBA00023098"/>
    </source>
</evidence>
<evidence type="ECO:0000256" key="3">
    <source>
        <dbReference type="ARBA" id="ARBA00009347"/>
    </source>
</evidence>
<evidence type="ECO:0000313" key="10">
    <source>
        <dbReference type="EMBL" id="SVC50718.1"/>
    </source>
</evidence>
<keyword evidence="8" id="KW-0443">Lipid metabolism</keyword>
<dbReference type="FunFam" id="1.10.540.10:FF:000026">
    <property type="entry name" value="Acyl-CoA dehydrogenase medium chain"/>
    <property type="match status" value="1"/>
</dbReference>
<keyword evidence="5" id="KW-0274">FAD</keyword>
<proteinExistence type="inferred from homology"/>
<dbReference type="Gene3D" id="1.10.540.10">
    <property type="entry name" value="Acyl-CoA dehydrogenase/oxidase, N-terminal domain"/>
    <property type="match status" value="1"/>
</dbReference>
<dbReference type="Pfam" id="PF02771">
    <property type="entry name" value="Acyl-CoA_dh_N"/>
    <property type="match status" value="1"/>
</dbReference>
<sequence length="101" mass="11336">MNIMEDPHNLEIHPALTSLSEDEIMFQEAIRAFALAEIEPLVNEMESDQQIHPNLIGKIFEMGFMGIEIAEEYGGSQSSFFNSILLIEEISKIDPSVAILI</sequence>
<dbReference type="InterPro" id="IPR037069">
    <property type="entry name" value="AcylCoA_DH/ox_N_sf"/>
</dbReference>
<reference evidence="10" key="1">
    <citation type="submission" date="2018-05" db="EMBL/GenBank/DDBJ databases">
        <authorList>
            <person name="Lanie J.A."/>
            <person name="Ng W.-L."/>
            <person name="Kazmierczak K.M."/>
            <person name="Andrzejewski T.M."/>
            <person name="Davidsen T.M."/>
            <person name="Wayne K.J."/>
            <person name="Tettelin H."/>
            <person name="Glass J.I."/>
            <person name="Rusch D."/>
            <person name="Podicherti R."/>
            <person name="Tsui H.-C.T."/>
            <person name="Winkler M.E."/>
        </authorList>
    </citation>
    <scope>NUCLEOTIDE SEQUENCE</scope>
</reference>
<evidence type="ECO:0000256" key="4">
    <source>
        <dbReference type="ARBA" id="ARBA00022630"/>
    </source>
</evidence>
<evidence type="ECO:0000256" key="5">
    <source>
        <dbReference type="ARBA" id="ARBA00022827"/>
    </source>
</evidence>
<dbReference type="GO" id="GO:0050660">
    <property type="term" value="F:flavin adenine dinucleotide binding"/>
    <property type="evidence" value="ECO:0007669"/>
    <property type="project" value="InterPro"/>
</dbReference>
<dbReference type="PANTHER" id="PTHR43884:SF1">
    <property type="entry name" value="SHORT_BRANCHED CHAIN SPECIFIC ACYL-COA DEHYDROGENASE, MITOCHONDRIAL"/>
    <property type="match status" value="1"/>
</dbReference>
<gene>
    <name evidence="10" type="ORF">METZ01_LOCUS303572</name>
</gene>
<name>A0A382MQI5_9ZZZZ</name>
<keyword evidence="4" id="KW-0285">Flavoprotein</keyword>
<protein>
    <recommendedName>
        <fullName evidence="9">Acyl-CoA dehydrogenase/oxidase N-terminal domain-containing protein</fullName>
    </recommendedName>
</protein>
<comment type="pathway">
    <text evidence="2">Lipid metabolism.</text>
</comment>
<dbReference type="InterPro" id="IPR013786">
    <property type="entry name" value="AcylCoA_DH/ox_N"/>
</dbReference>
<dbReference type="EMBL" id="UINC01094999">
    <property type="protein sequence ID" value="SVC50718.1"/>
    <property type="molecule type" value="Genomic_DNA"/>
</dbReference>
<comment type="cofactor">
    <cofactor evidence="1">
        <name>FAD</name>
        <dbReference type="ChEBI" id="CHEBI:57692"/>
    </cofactor>
</comment>
<evidence type="ECO:0000256" key="1">
    <source>
        <dbReference type="ARBA" id="ARBA00001974"/>
    </source>
</evidence>